<dbReference type="AlphaFoldDB" id="A0A392U7D7"/>
<reference evidence="2 3" key="1">
    <citation type="journal article" date="2018" name="Front. Plant Sci.">
        <title>Red Clover (Trifolium pratense) and Zigzag Clover (T. medium) - A Picture of Genomic Similarities and Differences.</title>
        <authorList>
            <person name="Dluhosova J."/>
            <person name="Istvanek J."/>
            <person name="Nedelnik J."/>
            <person name="Repkova J."/>
        </authorList>
    </citation>
    <scope>NUCLEOTIDE SEQUENCE [LARGE SCALE GENOMIC DNA]</scope>
    <source>
        <strain evidence="3">cv. 10/8</strain>
        <tissue evidence="2">Leaf</tissue>
    </source>
</reference>
<dbReference type="EMBL" id="LXQA010734861">
    <property type="protein sequence ID" value="MCI68340.1"/>
    <property type="molecule type" value="Genomic_DNA"/>
</dbReference>
<keyword evidence="3" id="KW-1185">Reference proteome</keyword>
<evidence type="ECO:0000313" key="2">
    <source>
        <dbReference type="EMBL" id="MCI68340.1"/>
    </source>
</evidence>
<feature type="region of interest" description="Disordered" evidence="1">
    <location>
        <begin position="30"/>
        <end position="50"/>
    </location>
</feature>
<accession>A0A392U7D7</accession>
<feature type="non-terminal residue" evidence="2">
    <location>
        <position position="1"/>
    </location>
</feature>
<proteinExistence type="predicted"/>
<organism evidence="2 3">
    <name type="scientific">Trifolium medium</name>
    <dbReference type="NCBI Taxonomy" id="97028"/>
    <lineage>
        <taxon>Eukaryota</taxon>
        <taxon>Viridiplantae</taxon>
        <taxon>Streptophyta</taxon>
        <taxon>Embryophyta</taxon>
        <taxon>Tracheophyta</taxon>
        <taxon>Spermatophyta</taxon>
        <taxon>Magnoliopsida</taxon>
        <taxon>eudicotyledons</taxon>
        <taxon>Gunneridae</taxon>
        <taxon>Pentapetalae</taxon>
        <taxon>rosids</taxon>
        <taxon>fabids</taxon>
        <taxon>Fabales</taxon>
        <taxon>Fabaceae</taxon>
        <taxon>Papilionoideae</taxon>
        <taxon>50 kb inversion clade</taxon>
        <taxon>NPAAA clade</taxon>
        <taxon>Hologalegina</taxon>
        <taxon>IRL clade</taxon>
        <taxon>Trifolieae</taxon>
        <taxon>Trifolium</taxon>
    </lineage>
</organism>
<evidence type="ECO:0000313" key="3">
    <source>
        <dbReference type="Proteomes" id="UP000265520"/>
    </source>
</evidence>
<comment type="caution">
    <text evidence="2">The sequence shown here is derived from an EMBL/GenBank/DDBJ whole genome shotgun (WGS) entry which is preliminary data.</text>
</comment>
<protein>
    <submittedName>
        <fullName evidence="2">Uncharacterized protein</fullName>
    </submittedName>
</protein>
<name>A0A392U7D7_9FABA</name>
<dbReference type="Proteomes" id="UP000265520">
    <property type="component" value="Unassembled WGS sequence"/>
</dbReference>
<sequence>GKEEEGYGQEERRKSEIVIFLSPLKCPKSPMYKAHDHSPPLDQIVPNKID</sequence>
<evidence type="ECO:0000256" key="1">
    <source>
        <dbReference type="SAM" id="MobiDB-lite"/>
    </source>
</evidence>